<feature type="region of interest" description="Disordered" evidence="11">
    <location>
        <begin position="361"/>
        <end position="384"/>
    </location>
</feature>
<keyword evidence="7 9" id="KW-0505">Motor protein</keyword>
<keyword evidence="4 9" id="KW-0547">Nucleotide-binding</keyword>
<dbReference type="EMBL" id="JACTAM010000005">
    <property type="protein sequence ID" value="KAI2664058.1"/>
    <property type="molecule type" value="Genomic_DNA"/>
</dbReference>
<dbReference type="Gene3D" id="2.60.200.20">
    <property type="match status" value="1"/>
</dbReference>
<feature type="compositionally biased region" description="Polar residues" evidence="11">
    <location>
        <begin position="867"/>
        <end position="888"/>
    </location>
</feature>
<evidence type="ECO:0000256" key="5">
    <source>
        <dbReference type="ARBA" id="ARBA00022840"/>
    </source>
</evidence>
<dbReference type="PANTHER" id="PTHR47117">
    <property type="entry name" value="STAR-RELATED LIPID TRANSFER PROTEIN 9"/>
    <property type="match status" value="1"/>
</dbReference>
<feature type="compositionally biased region" description="Polar residues" evidence="11">
    <location>
        <begin position="1054"/>
        <end position="1063"/>
    </location>
</feature>
<dbReference type="InterPro" id="IPR000253">
    <property type="entry name" value="FHA_dom"/>
</dbReference>
<dbReference type="PROSITE" id="PS00411">
    <property type="entry name" value="KINESIN_MOTOR_1"/>
    <property type="match status" value="1"/>
</dbReference>
<dbReference type="InterPro" id="IPR001752">
    <property type="entry name" value="Kinesin_motor_dom"/>
</dbReference>
<dbReference type="Gene3D" id="3.40.850.10">
    <property type="entry name" value="Kinesin motor domain"/>
    <property type="match status" value="1"/>
</dbReference>
<dbReference type="PRINTS" id="PR00380">
    <property type="entry name" value="KINESINHEAVY"/>
</dbReference>
<evidence type="ECO:0000256" key="7">
    <source>
        <dbReference type="ARBA" id="ARBA00023175"/>
    </source>
</evidence>
<evidence type="ECO:0000256" key="9">
    <source>
        <dbReference type="PROSITE-ProRule" id="PRU00283"/>
    </source>
</evidence>
<dbReference type="Proteomes" id="UP000830375">
    <property type="component" value="Unassembled WGS sequence"/>
</dbReference>
<reference evidence="13 14" key="1">
    <citation type="submission" date="2022-01" db="EMBL/GenBank/DDBJ databases">
        <title>A high-quality chromosome-level genome assembly of rohu carp, Labeo rohita.</title>
        <authorList>
            <person name="Arick M.A. II"/>
            <person name="Hsu C.-Y."/>
            <person name="Magbanua Z."/>
            <person name="Pechanova O."/>
            <person name="Grover C."/>
            <person name="Miller E."/>
            <person name="Thrash A."/>
            <person name="Ezzel L."/>
            <person name="Alam S."/>
            <person name="Benzie J."/>
            <person name="Hamilton M."/>
            <person name="Karsi A."/>
            <person name="Lawrence M.L."/>
            <person name="Peterson D.G."/>
        </authorList>
    </citation>
    <scope>NUCLEOTIDE SEQUENCE [LARGE SCALE GENOMIC DNA]</scope>
    <source>
        <strain evidence="14">BAU-BD-2019</strain>
        <tissue evidence="13">Blood</tissue>
    </source>
</reference>
<feature type="region of interest" description="Disordered" evidence="11">
    <location>
        <begin position="729"/>
        <end position="750"/>
    </location>
</feature>
<feature type="compositionally biased region" description="Polar residues" evidence="11">
    <location>
        <begin position="1070"/>
        <end position="1092"/>
    </location>
</feature>
<evidence type="ECO:0000256" key="2">
    <source>
        <dbReference type="ARBA" id="ARBA00022490"/>
    </source>
</evidence>
<dbReference type="Pfam" id="PF16183">
    <property type="entry name" value="Kinesin_assoc"/>
    <property type="match status" value="1"/>
</dbReference>
<dbReference type="SUPFAM" id="SSF49879">
    <property type="entry name" value="SMAD/FHA domain"/>
    <property type="match status" value="1"/>
</dbReference>
<comment type="similarity">
    <text evidence="9">Belongs to the TRAFAC class myosin-kinesin ATPase superfamily. Kinesin family.</text>
</comment>
<keyword evidence="2" id="KW-0963">Cytoplasm</keyword>
<feature type="binding site" evidence="9">
    <location>
        <begin position="97"/>
        <end position="104"/>
    </location>
    <ligand>
        <name>ATP</name>
        <dbReference type="ChEBI" id="CHEBI:30616"/>
    </ligand>
</feature>
<feature type="domain" description="Kinesin motor" evidence="12">
    <location>
        <begin position="5"/>
        <end position="327"/>
    </location>
</feature>
<dbReference type="InterPro" id="IPR036961">
    <property type="entry name" value="Kinesin_motor_dom_sf"/>
</dbReference>
<evidence type="ECO:0000256" key="11">
    <source>
        <dbReference type="SAM" id="MobiDB-lite"/>
    </source>
</evidence>
<dbReference type="Pfam" id="PF00498">
    <property type="entry name" value="FHA"/>
    <property type="match status" value="1"/>
</dbReference>
<feature type="region of interest" description="Disordered" evidence="11">
    <location>
        <begin position="804"/>
        <end position="1092"/>
    </location>
</feature>
<evidence type="ECO:0000256" key="3">
    <source>
        <dbReference type="ARBA" id="ARBA00022701"/>
    </source>
</evidence>
<feature type="compositionally biased region" description="Basic and acidic residues" evidence="11">
    <location>
        <begin position="812"/>
        <end position="830"/>
    </location>
</feature>
<organism evidence="13 14">
    <name type="scientific">Labeo rohita</name>
    <name type="common">Indian major carp</name>
    <name type="synonym">Cyprinus rohita</name>
    <dbReference type="NCBI Taxonomy" id="84645"/>
    <lineage>
        <taxon>Eukaryota</taxon>
        <taxon>Metazoa</taxon>
        <taxon>Chordata</taxon>
        <taxon>Craniata</taxon>
        <taxon>Vertebrata</taxon>
        <taxon>Euteleostomi</taxon>
        <taxon>Actinopterygii</taxon>
        <taxon>Neopterygii</taxon>
        <taxon>Teleostei</taxon>
        <taxon>Ostariophysi</taxon>
        <taxon>Cypriniformes</taxon>
        <taxon>Cyprinidae</taxon>
        <taxon>Labeoninae</taxon>
        <taxon>Labeonini</taxon>
        <taxon>Labeo</taxon>
    </lineage>
</organism>
<keyword evidence="3" id="KW-0493">Microtubule</keyword>
<dbReference type="PANTHER" id="PTHR47117:SF9">
    <property type="entry name" value="KINESIN-LIKE PROTEIN KIF1C ISOFORM X1"/>
    <property type="match status" value="1"/>
</dbReference>
<comment type="caution">
    <text evidence="13">The sequence shown here is derived from an EMBL/GenBank/DDBJ whole genome shotgun (WGS) entry which is preliminary data.</text>
</comment>
<evidence type="ECO:0000313" key="14">
    <source>
        <dbReference type="Proteomes" id="UP000830375"/>
    </source>
</evidence>
<feature type="compositionally biased region" description="Polar residues" evidence="11">
    <location>
        <begin position="933"/>
        <end position="962"/>
    </location>
</feature>
<keyword evidence="6 10" id="KW-0175">Coiled coil</keyword>
<dbReference type="Pfam" id="PF00225">
    <property type="entry name" value="Kinesin"/>
    <property type="match status" value="1"/>
</dbReference>
<dbReference type="Gene3D" id="6.10.250.2520">
    <property type="match status" value="1"/>
</dbReference>
<proteinExistence type="inferred from homology"/>
<dbReference type="CDD" id="cd01365">
    <property type="entry name" value="KISc_KIF1A_KIF1B"/>
    <property type="match status" value="1"/>
</dbReference>
<evidence type="ECO:0000313" key="13">
    <source>
        <dbReference type="EMBL" id="KAI2664058.1"/>
    </source>
</evidence>
<dbReference type="InterPro" id="IPR027417">
    <property type="entry name" value="P-loop_NTPase"/>
</dbReference>
<evidence type="ECO:0000259" key="12">
    <source>
        <dbReference type="PROSITE" id="PS50067"/>
    </source>
</evidence>
<evidence type="ECO:0000256" key="6">
    <source>
        <dbReference type="ARBA" id="ARBA00023054"/>
    </source>
</evidence>
<evidence type="ECO:0000256" key="8">
    <source>
        <dbReference type="ARBA" id="ARBA00023212"/>
    </source>
</evidence>
<comment type="subcellular location">
    <subcellularLocation>
        <location evidence="1">Cytoplasm</location>
        <location evidence="1">Cytoskeleton</location>
    </subcellularLocation>
</comment>
<accession>A0ABQ8MMG2</accession>
<dbReference type="PROSITE" id="PS50067">
    <property type="entry name" value="KINESIN_MOTOR_2"/>
    <property type="match status" value="1"/>
</dbReference>
<keyword evidence="5 9" id="KW-0067">ATP-binding</keyword>
<dbReference type="InterPro" id="IPR032405">
    <property type="entry name" value="Kinesin_assoc"/>
</dbReference>
<keyword evidence="14" id="KW-1185">Reference proteome</keyword>
<sequence>MASSSVKVAVRVRPFNSREINRGAKCVIQMQDKSTCIANPKQPKEAPKNFTFDYSYWSHSSEEDPSFASQRKVYQDIGEEMLLHAFEGYNVCIFAYGQTGAGKSYTMMGKQDPGQQGIIPQMCEDLFRQTADNTDPDLSFSVEVSYMEIYCERVRDLLNPKSRGSLRVREHPIMGPYVEDLSKMAVTNYSDIADLMDTGNKARTVAATNMNETSSRSHAVFTILFTQRRHDNMTSLDTEKVSKISLVDLAGSERADSSGAKGMRLKHSTKKRRSDFIPYRDSVLTWLLRENLGGNSRTAMIAALSPADINYEETLSTLRYADRAKQIKCNAVINEDPNARLVRELKEEGLNRAVQLWEERQPSLSYEPSTSDAPMEGVAPTSPTAHISKEEAAERLKETEKIIAELNETWEEKLRKTESIRQERITHTHTVSLSLFDTLGRHCWLRWTPHLVNLNEDPLMSECLIYYIKDGVTRVGQEDVDIRLTGQFIKELHCVFCMVVTLEPLVGAETYVNGKRITDGVVLKQGNRIVMGKNHVFRFNHPEQARLERERSATQEQQGEPVDWSYAQEELLEKQGIDIKQEMEKSCFLNRHLWPPQLLLQITMEIISGPVRRAGDSSLLSERNYQPTSSGKRREPLRVYQIPQRRRIPTTQESKHRLSLEELRTQAVKEICYEVALGDFRHTRQEIEALAIVRMKELCRTYRQKDPQERESWKSVAKDVCETVGIGEEEGDREERTATTAGGGGGGEGGKTDMGELKAHIDKLTDILQEVKLQNNMKDEEIRSLRDRMVKMEKIFPVEVEGDETDLGLDGARGDDSPVQVNRRDEDSGYRRGRHRWQYPEKYHDPKRRKGANNQPNNALYPPAPSGHSQNNPFSSASSRFNSQTPRNPNGPFLPGTGRFLPPQERRLQFPFKNNPQHRSFIWGPSSGGESGNDPSAQSGTDSVHTFQSSPSPNKGQWPNSHHQQRRNHGNRGYGNWGNRQRSRNRGRNPFDGYLTNEQAGNVERKDSVQGQHKQGRARYTWYSPDFASDQSTGDGFQHNYNQSRQGVYKHPNSHYQHPQKQDNPPEMSQHASEGNTNPQSIPDCSSTPMET</sequence>
<feature type="coiled-coil region" evidence="10">
    <location>
        <begin position="754"/>
        <end position="788"/>
    </location>
</feature>
<evidence type="ECO:0000256" key="4">
    <source>
        <dbReference type="ARBA" id="ARBA00022741"/>
    </source>
</evidence>
<name>A0ABQ8MMG2_LABRO</name>
<dbReference type="SMART" id="SM00129">
    <property type="entry name" value="KISc"/>
    <property type="match status" value="1"/>
</dbReference>
<dbReference type="InterPro" id="IPR008984">
    <property type="entry name" value="SMAD_FHA_dom_sf"/>
</dbReference>
<gene>
    <name evidence="13" type="ORF">H4Q32_002179</name>
</gene>
<evidence type="ECO:0000256" key="10">
    <source>
        <dbReference type="SAM" id="Coils"/>
    </source>
</evidence>
<protein>
    <submittedName>
        <fullName evidence="13">Kinesin-like protein KIF1C</fullName>
    </submittedName>
</protein>
<feature type="compositionally biased region" description="Polar residues" evidence="11">
    <location>
        <begin position="362"/>
        <end position="372"/>
    </location>
</feature>
<dbReference type="InterPro" id="IPR019821">
    <property type="entry name" value="Kinesin_motor_CS"/>
</dbReference>
<evidence type="ECO:0000256" key="1">
    <source>
        <dbReference type="ARBA" id="ARBA00004245"/>
    </source>
</evidence>
<feature type="coiled-coil region" evidence="10">
    <location>
        <begin position="389"/>
        <end position="416"/>
    </location>
</feature>
<feature type="compositionally biased region" description="Polar residues" evidence="11">
    <location>
        <begin position="1029"/>
        <end position="1046"/>
    </location>
</feature>
<keyword evidence="8" id="KW-0206">Cytoskeleton</keyword>
<dbReference type="SUPFAM" id="SSF52540">
    <property type="entry name" value="P-loop containing nucleoside triphosphate hydrolases"/>
    <property type="match status" value="1"/>
</dbReference>